<protein>
    <submittedName>
        <fullName evidence="3">Phage holin family protein</fullName>
    </submittedName>
</protein>
<gene>
    <name evidence="3" type="ORF">INS88_01310</name>
</gene>
<accession>A0A8A5UE69</accession>
<keyword evidence="4" id="KW-1185">Reference proteome</keyword>
<feature type="transmembrane region" description="Helical" evidence="2">
    <location>
        <begin position="96"/>
        <end position="120"/>
    </location>
</feature>
<sequence length="148" mass="15181">MTDNESHIPQGPSTLSGKGPVASGGQSIGELVAKITAQFSALARDEISFAKLQAVAKVKKLGIGGALLAVAGVLALYMLGTLLLAAGYGLATVMPLWAAFLVVSGILLLIIILLAAVGLLRIRASQKHVIDPKAGLKKDIDAVKKGMN</sequence>
<evidence type="ECO:0000256" key="2">
    <source>
        <dbReference type="SAM" id="Phobius"/>
    </source>
</evidence>
<dbReference type="InterPro" id="IPR009937">
    <property type="entry name" value="Phage_holin_3_6"/>
</dbReference>
<evidence type="ECO:0000313" key="3">
    <source>
        <dbReference type="EMBL" id="QOR45900.1"/>
    </source>
</evidence>
<name>A0A7M1QV22_9ACTO</name>
<keyword evidence="2" id="KW-0812">Transmembrane</keyword>
<evidence type="ECO:0000313" key="4">
    <source>
        <dbReference type="Proteomes" id="UP000595053"/>
    </source>
</evidence>
<dbReference type="Pfam" id="PF07332">
    <property type="entry name" value="Phage_holin_3_6"/>
    <property type="match status" value="1"/>
</dbReference>
<reference evidence="3 4" key="1">
    <citation type="submission" date="2020-10" db="EMBL/GenBank/DDBJ databases">
        <title>Trueperella pecoris sp. nov. isolated from bovine and porcine specimens.</title>
        <authorList>
            <person name="Schoenecker L."/>
            <person name="Schnydrig P."/>
            <person name="Brodard I."/>
            <person name="Thomann A."/>
            <person name="Hemphill A."/>
            <person name="Rodriguez-Campos S."/>
            <person name="Perreten V."/>
            <person name="Jores J."/>
            <person name="Kittl S."/>
        </authorList>
    </citation>
    <scope>NUCLEOTIDE SEQUENCE [LARGE SCALE GENOMIC DNA]</scope>
    <source>
        <strain evidence="3 4">15A0121</strain>
    </source>
</reference>
<feature type="transmembrane region" description="Helical" evidence="2">
    <location>
        <begin position="66"/>
        <end position="90"/>
    </location>
</feature>
<accession>A0A7M1QV22</accession>
<dbReference type="EMBL" id="CP063213">
    <property type="protein sequence ID" value="QOR45900.1"/>
    <property type="molecule type" value="Genomic_DNA"/>
</dbReference>
<keyword evidence="2" id="KW-0472">Membrane</keyword>
<proteinExistence type="predicted"/>
<feature type="region of interest" description="Disordered" evidence="1">
    <location>
        <begin position="1"/>
        <end position="22"/>
    </location>
</feature>
<organism evidence="3 4">
    <name type="scientific">Trueperella pecoris</name>
    <dbReference type="NCBI Taxonomy" id="2733571"/>
    <lineage>
        <taxon>Bacteria</taxon>
        <taxon>Bacillati</taxon>
        <taxon>Actinomycetota</taxon>
        <taxon>Actinomycetes</taxon>
        <taxon>Actinomycetales</taxon>
        <taxon>Actinomycetaceae</taxon>
        <taxon>Trueperella</taxon>
    </lineage>
</organism>
<dbReference type="AlphaFoldDB" id="A0A7M1QV22"/>
<keyword evidence="2" id="KW-1133">Transmembrane helix</keyword>
<dbReference type="RefSeq" id="WP_193326417.1">
    <property type="nucleotide sequence ID" value="NZ_CP053291.1"/>
</dbReference>
<dbReference type="Proteomes" id="UP000595053">
    <property type="component" value="Chromosome"/>
</dbReference>
<evidence type="ECO:0000256" key="1">
    <source>
        <dbReference type="SAM" id="MobiDB-lite"/>
    </source>
</evidence>